<evidence type="ECO:0000256" key="4">
    <source>
        <dbReference type="ARBA" id="ARBA00022448"/>
    </source>
</evidence>
<dbReference type="GO" id="GO:0005743">
    <property type="term" value="C:mitochondrial inner membrane"/>
    <property type="evidence" value="ECO:0007669"/>
    <property type="project" value="UniProtKB-SubCell"/>
</dbReference>
<dbReference type="GO" id="GO:0045275">
    <property type="term" value="C:respiratory chain complex III"/>
    <property type="evidence" value="ECO:0007669"/>
    <property type="project" value="InterPro"/>
</dbReference>
<keyword evidence="4" id="KW-0813">Transport</keyword>
<evidence type="ECO:0000256" key="6">
    <source>
        <dbReference type="ARBA" id="ARBA00022792"/>
    </source>
</evidence>
<comment type="similarity">
    <text evidence="2">Belongs to the UQCRB/QCR7 family.</text>
</comment>
<evidence type="ECO:0000313" key="13">
    <source>
        <dbReference type="WBParaSite" id="ACRNAN_scaffold14961.g24603.t1"/>
    </source>
</evidence>
<evidence type="ECO:0000256" key="11">
    <source>
        <dbReference type="ARBA" id="ARBA00032927"/>
    </source>
</evidence>
<keyword evidence="12" id="KW-1185">Reference proteome</keyword>
<evidence type="ECO:0000313" key="12">
    <source>
        <dbReference type="Proteomes" id="UP000887540"/>
    </source>
</evidence>
<evidence type="ECO:0000256" key="7">
    <source>
        <dbReference type="ARBA" id="ARBA00022982"/>
    </source>
</evidence>
<dbReference type="Proteomes" id="UP000887540">
    <property type="component" value="Unplaced"/>
</dbReference>
<dbReference type="InterPro" id="IPR036544">
    <property type="entry name" value="QCR7_sf"/>
</dbReference>
<evidence type="ECO:0000256" key="8">
    <source>
        <dbReference type="ARBA" id="ARBA00023128"/>
    </source>
</evidence>
<keyword evidence="5" id="KW-0679">Respiratory chain</keyword>
<proteinExistence type="inferred from homology"/>
<protein>
    <recommendedName>
        <fullName evidence="3">Cytochrome b-c1 complex subunit 7</fullName>
    </recommendedName>
    <alternativeName>
        <fullName evidence="10">Complex III subunit VII</fullName>
    </alternativeName>
    <alternativeName>
        <fullName evidence="11">Ubiquinol-cytochrome c reductase complex 14 kDa protein</fullName>
    </alternativeName>
</protein>
<dbReference type="Gene3D" id="1.10.1090.10">
    <property type="entry name" value="Cytochrome b-c1 complex subunit 7"/>
    <property type="match status" value="1"/>
</dbReference>
<keyword evidence="8" id="KW-0496">Mitochondrion</keyword>
<organism evidence="12 13">
    <name type="scientific">Acrobeloides nanus</name>
    <dbReference type="NCBI Taxonomy" id="290746"/>
    <lineage>
        <taxon>Eukaryota</taxon>
        <taxon>Metazoa</taxon>
        <taxon>Ecdysozoa</taxon>
        <taxon>Nematoda</taxon>
        <taxon>Chromadorea</taxon>
        <taxon>Rhabditida</taxon>
        <taxon>Tylenchina</taxon>
        <taxon>Cephalobomorpha</taxon>
        <taxon>Cephaloboidea</taxon>
        <taxon>Cephalobidae</taxon>
        <taxon>Acrobeloides</taxon>
    </lineage>
</organism>
<evidence type="ECO:0000256" key="9">
    <source>
        <dbReference type="ARBA" id="ARBA00023136"/>
    </source>
</evidence>
<keyword evidence="7" id="KW-0249">Electron transport</keyword>
<dbReference type="AlphaFoldDB" id="A0A914CUW0"/>
<evidence type="ECO:0000256" key="1">
    <source>
        <dbReference type="ARBA" id="ARBA00004443"/>
    </source>
</evidence>
<evidence type="ECO:0000256" key="10">
    <source>
        <dbReference type="ARBA" id="ARBA00031021"/>
    </source>
</evidence>
<evidence type="ECO:0000256" key="5">
    <source>
        <dbReference type="ARBA" id="ARBA00022660"/>
    </source>
</evidence>
<reference evidence="13" key="1">
    <citation type="submission" date="2022-11" db="UniProtKB">
        <authorList>
            <consortium name="WormBaseParasite"/>
        </authorList>
    </citation>
    <scope>IDENTIFICATION</scope>
</reference>
<dbReference type="WBParaSite" id="ACRNAN_scaffold14961.g24603.t1">
    <property type="protein sequence ID" value="ACRNAN_scaffold14961.g24603.t1"/>
    <property type="gene ID" value="ACRNAN_scaffold14961.g24603"/>
</dbReference>
<accession>A0A914CUW0</accession>
<comment type="subcellular location">
    <subcellularLocation>
        <location evidence="1">Mitochondrion inner membrane</location>
        <topology evidence="1">Peripheral membrane protein</topology>
        <orientation evidence="1">Matrix side</orientation>
    </subcellularLocation>
</comment>
<dbReference type="InterPro" id="IPR003197">
    <property type="entry name" value="QCR7"/>
</dbReference>
<evidence type="ECO:0000256" key="3">
    <source>
        <dbReference type="ARBA" id="ARBA00016323"/>
    </source>
</evidence>
<dbReference type="Pfam" id="PF02271">
    <property type="entry name" value="UCR_14kD"/>
    <property type="match status" value="1"/>
</dbReference>
<dbReference type="SUPFAM" id="SSF81524">
    <property type="entry name" value="14 kDa protein of cytochrome bc1 complex (Ubiquinol-cytochrome c reductase)"/>
    <property type="match status" value="1"/>
</dbReference>
<name>A0A914CUW0_9BILA</name>
<dbReference type="GO" id="GO:0006122">
    <property type="term" value="P:mitochondrial electron transport, ubiquinol to cytochrome c"/>
    <property type="evidence" value="ECO:0007669"/>
    <property type="project" value="InterPro"/>
</dbReference>
<keyword evidence="6" id="KW-0999">Mitochondrion inner membrane</keyword>
<sequence length="183" mass="21061">MKAAAAANRTKGIKSFLPSTSAPTSIDMKVAAAEGAFAYHIAKHAQSFKSTNCVSSDGLFKTIFPDSAIASLLFHDQFFEQCAEVTEALRRLQMKEPHVYDARIQRLSRGTLKAQENEYLPKEEWTKWEEREKAILPELLDEMQKFREKIRERARQKFYDVVTGTLLRRLSEEEAQVLEEQFQ</sequence>
<keyword evidence="9" id="KW-0472">Membrane</keyword>
<evidence type="ECO:0000256" key="2">
    <source>
        <dbReference type="ARBA" id="ARBA00008554"/>
    </source>
</evidence>